<gene>
    <name evidence="1" type="ORF">BDN71DRAFT_1437383</name>
</gene>
<name>A0A9P6D7K1_PLEER</name>
<accession>A0A9P6D7K1</accession>
<evidence type="ECO:0000313" key="1">
    <source>
        <dbReference type="EMBL" id="KAF9486714.1"/>
    </source>
</evidence>
<sequence length="124" mass="14189">MGNGDKRFLEAAQRLNTQRQDKAERVKHRGISRRMKAYLSPIPKVSPKESPGILNITWSRCKGTLLFDTPATHWLRMSAHVGKCWPAPDIQCDVLVTHWLKASICFGKHQPISENVSMYWMSNV</sequence>
<feature type="non-terminal residue" evidence="1">
    <location>
        <position position="124"/>
    </location>
</feature>
<protein>
    <submittedName>
        <fullName evidence="1">Uncharacterized protein</fullName>
    </submittedName>
</protein>
<proteinExistence type="predicted"/>
<dbReference type="EMBL" id="MU154986">
    <property type="protein sequence ID" value="KAF9486714.1"/>
    <property type="molecule type" value="Genomic_DNA"/>
</dbReference>
<comment type="caution">
    <text evidence="1">The sequence shown here is derived from an EMBL/GenBank/DDBJ whole genome shotgun (WGS) entry which is preliminary data.</text>
</comment>
<reference evidence="1" key="1">
    <citation type="submission" date="2020-11" db="EMBL/GenBank/DDBJ databases">
        <authorList>
            <consortium name="DOE Joint Genome Institute"/>
            <person name="Ahrendt S."/>
            <person name="Riley R."/>
            <person name="Andreopoulos W."/>
            <person name="Labutti K."/>
            <person name="Pangilinan J."/>
            <person name="Ruiz-Duenas F.J."/>
            <person name="Barrasa J.M."/>
            <person name="Sanchez-Garcia M."/>
            <person name="Camarero S."/>
            <person name="Miyauchi S."/>
            <person name="Serrano A."/>
            <person name="Linde D."/>
            <person name="Babiker R."/>
            <person name="Drula E."/>
            <person name="Ayuso-Fernandez I."/>
            <person name="Pacheco R."/>
            <person name="Padilla G."/>
            <person name="Ferreira P."/>
            <person name="Barriuso J."/>
            <person name="Kellner H."/>
            <person name="Castanera R."/>
            <person name="Alfaro M."/>
            <person name="Ramirez L."/>
            <person name="Pisabarro A.G."/>
            <person name="Kuo A."/>
            <person name="Tritt A."/>
            <person name="Lipzen A."/>
            <person name="He G."/>
            <person name="Yan M."/>
            <person name="Ng V."/>
            <person name="Cullen D."/>
            <person name="Martin F."/>
            <person name="Rosso M.-N."/>
            <person name="Henrissat B."/>
            <person name="Hibbett D."/>
            <person name="Martinez A.T."/>
            <person name="Grigoriev I.V."/>
        </authorList>
    </citation>
    <scope>NUCLEOTIDE SEQUENCE</scope>
    <source>
        <strain evidence="1">ATCC 90797</strain>
    </source>
</reference>
<organism evidence="1 2">
    <name type="scientific">Pleurotus eryngii</name>
    <name type="common">Boletus of the steppes</name>
    <dbReference type="NCBI Taxonomy" id="5323"/>
    <lineage>
        <taxon>Eukaryota</taxon>
        <taxon>Fungi</taxon>
        <taxon>Dikarya</taxon>
        <taxon>Basidiomycota</taxon>
        <taxon>Agaricomycotina</taxon>
        <taxon>Agaricomycetes</taxon>
        <taxon>Agaricomycetidae</taxon>
        <taxon>Agaricales</taxon>
        <taxon>Pleurotineae</taxon>
        <taxon>Pleurotaceae</taxon>
        <taxon>Pleurotus</taxon>
    </lineage>
</organism>
<dbReference type="Proteomes" id="UP000807025">
    <property type="component" value="Unassembled WGS sequence"/>
</dbReference>
<evidence type="ECO:0000313" key="2">
    <source>
        <dbReference type="Proteomes" id="UP000807025"/>
    </source>
</evidence>
<dbReference type="AlphaFoldDB" id="A0A9P6D7K1"/>
<keyword evidence="2" id="KW-1185">Reference proteome</keyword>